<dbReference type="Pfam" id="PF13041">
    <property type="entry name" value="PPR_2"/>
    <property type="match status" value="5"/>
</dbReference>
<dbReference type="AlphaFoldDB" id="A0A4Y7IL34"/>
<feature type="repeat" description="PPR" evidence="3">
    <location>
        <begin position="347"/>
        <end position="381"/>
    </location>
</feature>
<dbReference type="InterPro" id="IPR046960">
    <property type="entry name" value="PPR_At4g14850-like_plant"/>
</dbReference>
<feature type="repeat" description="PPR" evidence="3">
    <location>
        <begin position="245"/>
        <end position="279"/>
    </location>
</feature>
<dbReference type="InterPro" id="IPR011990">
    <property type="entry name" value="TPR-like_helical_dom_sf"/>
</dbReference>
<dbReference type="Pfam" id="PF20431">
    <property type="entry name" value="E_motif"/>
    <property type="match status" value="1"/>
</dbReference>
<keyword evidence="5" id="KW-1185">Reference proteome</keyword>
<dbReference type="EMBL" id="CM010715">
    <property type="protein sequence ID" value="RZC48179.1"/>
    <property type="molecule type" value="Genomic_DNA"/>
</dbReference>
<dbReference type="Proteomes" id="UP000316621">
    <property type="component" value="Chromosome 1"/>
</dbReference>
<feature type="repeat" description="PPR" evidence="3">
    <location>
        <begin position="551"/>
        <end position="585"/>
    </location>
</feature>
<protein>
    <submittedName>
        <fullName evidence="4">Uncharacterized protein</fullName>
    </submittedName>
</protein>
<evidence type="ECO:0000313" key="4">
    <source>
        <dbReference type="EMBL" id="RZC48179.1"/>
    </source>
</evidence>
<evidence type="ECO:0000256" key="1">
    <source>
        <dbReference type="ARBA" id="ARBA00022737"/>
    </source>
</evidence>
<dbReference type="FunFam" id="1.25.40.10:FF:001386">
    <property type="entry name" value="Pentatricopeptide repeat-containing protein At3g26782, mitochondrial"/>
    <property type="match status" value="1"/>
</dbReference>
<dbReference type="Gene3D" id="1.25.40.10">
    <property type="entry name" value="Tetratricopeptide repeat domain"/>
    <property type="match status" value="6"/>
</dbReference>
<organism evidence="4 5">
    <name type="scientific">Papaver somniferum</name>
    <name type="common">Opium poppy</name>
    <dbReference type="NCBI Taxonomy" id="3469"/>
    <lineage>
        <taxon>Eukaryota</taxon>
        <taxon>Viridiplantae</taxon>
        <taxon>Streptophyta</taxon>
        <taxon>Embryophyta</taxon>
        <taxon>Tracheophyta</taxon>
        <taxon>Spermatophyta</taxon>
        <taxon>Magnoliopsida</taxon>
        <taxon>Ranunculales</taxon>
        <taxon>Papaveraceae</taxon>
        <taxon>Papaveroideae</taxon>
        <taxon>Papaver</taxon>
    </lineage>
</organism>
<dbReference type="NCBIfam" id="TIGR00756">
    <property type="entry name" value="PPR"/>
    <property type="match status" value="3"/>
</dbReference>
<dbReference type="GO" id="GO:0009451">
    <property type="term" value="P:RNA modification"/>
    <property type="evidence" value="ECO:0007669"/>
    <property type="project" value="InterPro"/>
</dbReference>
<name>A0A4Y7IL34_PAPSO</name>
<accession>A0A4Y7IL34</accession>
<dbReference type="FunFam" id="1.25.40.10:FF:000205">
    <property type="entry name" value="Pentatricopeptide repeat-containing protein, mitochondrial"/>
    <property type="match status" value="1"/>
</dbReference>
<dbReference type="OMA" id="FDEPCES"/>
<dbReference type="PANTHER" id="PTHR47926:SF372">
    <property type="entry name" value="PENTATRICOPEPTIDE REPEAT-CONTAINING PROTEIN"/>
    <property type="match status" value="1"/>
</dbReference>
<comment type="similarity">
    <text evidence="2">Belongs to the PPR family. PCMP-E subfamily.</text>
</comment>
<dbReference type="GO" id="GO:0003723">
    <property type="term" value="F:RNA binding"/>
    <property type="evidence" value="ECO:0007669"/>
    <property type="project" value="InterPro"/>
</dbReference>
<dbReference type="FunFam" id="1.25.40.10:FF:000158">
    <property type="entry name" value="pentatricopeptide repeat-containing protein At2g33680"/>
    <property type="match status" value="1"/>
</dbReference>
<keyword evidence="1" id="KW-0677">Repeat</keyword>
<dbReference type="GO" id="GO:0099402">
    <property type="term" value="P:plant organ development"/>
    <property type="evidence" value="ECO:0007669"/>
    <property type="project" value="UniProtKB-ARBA"/>
</dbReference>
<dbReference type="Gramene" id="RZC48179">
    <property type="protein sequence ID" value="RZC48179"/>
    <property type="gene ID" value="C5167_041142"/>
</dbReference>
<gene>
    <name evidence="4" type="ORF">C5167_041142</name>
</gene>
<feature type="repeat" description="PPR" evidence="3">
    <location>
        <begin position="450"/>
        <end position="484"/>
    </location>
</feature>
<evidence type="ECO:0000313" key="5">
    <source>
        <dbReference type="Proteomes" id="UP000316621"/>
    </source>
</evidence>
<evidence type="ECO:0000256" key="2">
    <source>
        <dbReference type="ARBA" id="ARBA00061659"/>
    </source>
</evidence>
<dbReference type="Pfam" id="PF01535">
    <property type="entry name" value="PPR"/>
    <property type="match status" value="1"/>
</dbReference>
<dbReference type="GO" id="GO:0005739">
    <property type="term" value="C:mitochondrion"/>
    <property type="evidence" value="ECO:0007669"/>
    <property type="project" value="UniProtKB-ARBA"/>
</dbReference>
<dbReference type="Pfam" id="PF20430">
    <property type="entry name" value="Eplus_motif"/>
    <property type="match status" value="1"/>
</dbReference>
<dbReference type="PROSITE" id="PS51375">
    <property type="entry name" value="PPR"/>
    <property type="match status" value="5"/>
</dbReference>
<sequence length="776" mass="88518">MNWDYRSNRSALFDGIEEGGIRVLHHTPMKLMSRKMIELWMKRKANWLHLSSGITNHMFCIGKVKNTYFSPSFLVNNYSSYTWKKPVKLTRSSDFYGVSISHSEAIKSGTVVDTYIANNILSGYSKCKQINLARQLFEEITQRDIVSWNSMITGYVNLGKNNISWELFKAMKRDGFSYDQFTFGSILKGIAWINDLKAGKQVHSMIIKMGYEWNVFSASALLDMYSKCKRIQDAYQVFECIPEPNFVSWNALITGYAQIGDRETAFFLFDRMERHAIGPDDVTFSSLLTLLDDPKLYKVTMQIHAKMIKCGRLIDTAAHNATITSYSECGSIEDSRKVFEDEDGIRDLVTWNSMLAAYVVHDYKSLAVELFIEMQRHGIEQDMYTYSSILSACFGLKHHKEGKSLHGLAIKRGLDQAVPVCNSLIAMYLKSSNTSMEDAIKCFDSMEFKDNVSWNSILTGFSQNGLSEDSLKFFGWMRSRPLPVDQFAFSAVIRSCSDLATLQLGQQIHVLVLKSGFESDDFVSSSLIFMYSKCGVVEDARKSFDATPRCSTITWNSIIFGYAQHGQGNIALDLFLEMNEKNVKPDHITFVAVLTACSHIGLVEKGLTYLNNMEPKYGIRPRMEHFACGVDLLGRAGHVREAKKLIESMPFEADATVLKTLLGACRLHGDLELATEIAKRLLILEPDEHCTYVLLSSMYGHLGSWEEKASIKRLMKERMVKKVPGWSWIEVKNEVHSFNAEDRSHPQHEEVYQRLEELMEEIRWLYNGEDEEFSNT</sequence>
<evidence type="ECO:0000256" key="3">
    <source>
        <dbReference type="PROSITE-ProRule" id="PRU00708"/>
    </source>
</evidence>
<dbReference type="InterPro" id="IPR002885">
    <property type="entry name" value="PPR_rpt"/>
</dbReference>
<dbReference type="InterPro" id="IPR046848">
    <property type="entry name" value="E_motif"/>
</dbReference>
<reference evidence="4 5" key="1">
    <citation type="journal article" date="2018" name="Science">
        <title>The opium poppy genome and morphinan production.</title>
        <authorList>
            <person name="Guo L."/>
            <person name="Winzer T."/>
            <person name="Yang X."/>
            <person name="Li Y."/>
            <person name="Ning Z."/>
            <person name="He Z."/>
            <person name="Teodor R."/>
            <person name="Lu Y."/>
            <person name="Bowser T.A."/>
            <person name="Graham I.A."/>
            <person name="Ye K."/>
        </authorList>
    </citation>
    <scope>NUCLEOTIDE SEQUENCE [LARGE SCALE GENOMIC DNA]</scope>
    <source>
        <strain evidence="5">cv. HN1</strain>
        <tissue evidence="4">Leaves</tissue>
    </source>
</reference>
<dbReference type="InterPro" id="IPR046849">
    <property type="entry name" value="E2_motif"/>
</dbReference>
<proteinExistence type="inferred from homology"/>
<dbReference type="PANTHER" id="PTHR47926">
    <property type="entry name" value="PENTATRICOPEPTIDE REPEAT-CONTAINING PROTEIN"/>
    <property type="match status" value="1"/>
</dbReference>
<feature type="repeat" description="PPR" evidence="3">
    <location>
        <begin position="144"/>
        <end position="178"/>
    </location>
</feature>